<evidence type="ECO:0000313" key="11">
    <source>
        <dbReference type="Proteomes" id="UP000324927"/>
    </source>
</evidence>
<comment type="caution">
    <text evidence="10">The sequence shown here is derived from an EMBL/GenBank/DDBJ whole genome shotgun (WGS) entry which is preliminary data.</text>
</comment>
<keyword evidence="7" id="KW-1278">Translocase</keyword>
<evidence type="ECO:0000256" key="2">
    <source>
        <dbReference type="ARBA" id="ARBA00022475"/>
    </source>
</evidence>
<keyword evidence="3" id="KW-0762">Sugar transport</keyword>
<evidence type="ECO:0000256" key="5">
    <source>
        <dbReference type="ARBA" id="ARBA00022741"/>
    </source>
</evidence>
<dbReference type="RefSeq" id="WP_149235370.1">
    <property type="nucleotide sequence ID" value="NZ_JALJXJ010000027.1"/>
</dbReference>
<keyword evidence="4" id="KW-0677">Repeat</keyword>
<dbReference type="EMBL" id="VTTN01000027">
    <property type="protein sequence ID" value="KAA0588458.1"/>
    <property type="molecule type" value="Genomic_DNA"/>
</dbReference>
<evidence type="ECO:0000256" key="7">
    <source>
        <dbReference type="ARBA" id="ARBA00022967"/>
    </source>
</evidence>
<keyword evidence="11" id="KW-1185">Reference proteome</keyword>
<dbReference type="PROSITE" id="PS00211">
    <property type="entry name" value="ABC_TRANSPORTER_1"/>
    <property type="match status" value="2"/>
</dbReference>
<evidence type="ECO:0000259" key="9">
    <source>
        <dbReference type="PROSITE" id="PS50893"/>
    </source>
</evidence>
<name>A0A5A9G1P9_AZOLI</name>
<dbReference type="Gene3D" id="3.40.50.300">
    <property type="entry name" value="P-loop containing nucleotide triphosphate hydrolases"/>
    <property type="match status" value="2"/>
</dbReference>
<feature type="domain" description="ABC transporter" evidence="9">
    <location>
        <begin position="248"/>
        <end position="507"/>
    </location>
</feature>
<dbReference type="PROSITE" id="PS50893">
    <property type="entry name" value="ABC_TRANSPORTER_2"/>
    <property type="match status" value="2"/>
</dbReference>
<dbReference type="Pfam" id="PF00005">
    <property type="entry name" value="ABC_tran"/>
    <property type="match status" value="2"/>
</dbReference>
<dbReference type="GO" id="GO:0016887">
    <property type="term" value="F:ATP hydrolysis activity"/>
    <property type="evidence" value="ECO:0007669"/>
    <property type="project" value="InterPro"/>
</dbReference>
<dbReference type="CDD" id="cd03215">
    <property type="entry name" value="ABC_Carb_Monos_II"/>
    <property type="match status" value="1"/>
</dbReference>
<dbReference type="PANTHER" id="PTHR43790">
    <property type="entry name" value="CARBOHYDRATE TRANSPORT ATP-BINDING PROTEIN MG119-RELATED"/>
    <property type="match status" value="1"/>
</dbReference>
<dbReference type="InterPro" id="IPR017871">
    <property type="entry name" value="ABC_transporter-like_CS"/>
</dbReference>
<evidence type="ECO:0000256" key="3">
    <source>
        <dbReference type="ARBA" id="ARBA00022597"/>
    </source>
</evidence>
<dbReference type="GO" id="GO:0005524">
    <property type="term" value="F:ATP binding"/>
    <property type="evidence" value="ECO:0007669"/>
    <property type="project" value="UniProtKB-KW"/>
</dbReference>
<dbReference type="SMART" id="SM00382">
    <property type="entry name" value="AAA"/>
    <property type="match status" value="2"/>
</dbReference>
<keyword evidence="5" id="KW-0547">Nucleotide-binding</keyword>
<evidence type="ECO:0000313" key="10">
    <source>
        <dbReference type="EMBL" id="KAA0588458.1"/>
    </source>
</evidence>
<reference evidence="10 11" key="1">
    <citation type="submission" date="2019-08" db="EMBL/GenBank/DDBJ databases">
        <authorList>
            <person name="Grouzdev D."/>
            <person name="Tikhonova E."/>
            <person name="Kravchenko I."/>
        </authorList>
    </citation>
    <scope>NUCLEOTIDE SEQUENCE [LARGE SCALE GENOMIC DNA]</scope>
    <source>
        <strain evidence="10 11">59b</strain>
    </source>
</reference>
<keyword evidence="6 10" id="KW-0067">ATP-binding</keyword>
<keyword evidence="8" id="KW-0472">Membrane</keyword>
<feature type="domain" description="ABC transporter" evidence="9">
    <location>
        <begin position="15"/>
        <end position="252"/>
    </location>
</feature>
<sequence>MTRQTRGDPGKIWTLEVSGIAKNYGATCALRNASLRLRPGKVHALLGENGAGKSTLVKIVVGAIQPDRGRIALNGVPTLFAGVRQAIAAGVIPIYQHLSLFPHLSVLENLSAFAIAGAAGLRARPALVPRATARAWLDAVGLGCDLDLPVERLSVGERQLVEIARGLGQRCTLLVLDEPTAALTHDETDRLFGVVRRLCAEGTAVLFISHKFDEIEALADDVTVLRDGVAVIDAEPLASLSRAELVRAMLGDMVEPGDRALPQPGGPVLTATGLRLGPADAAADITVRAGEIVGLAGLVGSGALELAAALAGARPVAAGTLAVRGEALPAGDRVRAVAAGVGYVPADRHAEGLFGPLAALQNASSSTVALFSRGGLLRPGGEAAALMPWLRRLNLHPFQPERPAAGFSGGNQQKLLLSRNLAVPDLRVLVVLEPTRGVDIAARETIHDALVEAAGRGVAVVVASSDLDEVMALSHRILVVRHGSLDGELPRGTGRAALMDRLAGRRAA</sequence>
<evidence type="ECO:0000256" key="4">
    <source>
        <dbReference type="ARBA" id="ARBA00022737"/>
    </source>
</evidence>
<dbReference type="AlphaFoldDB" id="A0A5A9G1P9"/>
<dbReference type="InterPro" id="IPR003593">
    <property type="entry name" value="AAA+_ATPase"/>
</dbReference>
<keyword evidence="1" id="KW-0813">Transport</keyword>
<accession>A0A5A9G1P9</accession>
<dbReference type="PANTHER" id="PTHR43790:SF3">
    <property type="entry name" value="D-ALLOSE IMPORT ATP-BINDING PROTEIN ALSA-RELATED"/>
    <property type="match status" value="1"/>
</dbReference>
<evidence type="ECO:0000256" key="1">
    <source>
        <dbReference type="ARBA" id="ARBA00022448"/>
    </source>
</evidence>
<protein>
    <submittedName>
        <fullName evidence="10">Sugar ABC transporter ATP-binding protein</fullName>
    </submittedName>
</protein>
<dbReference type="OrthoDB" id="9805029at2"/>
<dbReference type="CDD" id="cd03216">
    <property type="entry name" value="ABC_Carb_Monos_I"/>
    <property type="match status" value="1"/>
</dbReference>
<gene>
    <name evidence="10" type="ORF">FZ942_33515</name>
</gene>
<proteinExistence type="predicted"/>
<keyword evidence="2" id="KW-1003">Cell membrane</keyword>
<organism evidence="10 11">
    <name type="scientific">Azospirillum lipoferum</name>
    <dbReference type="NCBI Taxonomy" id="193"/>
    <lineage>
        <taxon>Bacteria</taxon>
        <taxon>Pseudomonadati</taxon>
        <taxon>Pseudomonadota</taxon>
        <taxon>Alphaproteobacteria</taxon>
        <taxon>Rhodospirillales</taxon>
        <taxon>Azospirillaceae</taxon>
        <taxon>Azospirillum</taxon>
    </lineage>
</organism>
<dbReference type="InterPro" id="IPR050107">
    <property type="entry name" value="ABC_carbohydrate_import_ATPase"/>
</dbReference>
<dbReference type="Proteomes" id="UP000324927">
    <property type="component" value="Unassembled WGS sequence"/>
</dbReference>
<dbReference type="InterPro" id="IPR027417">
    <property type="entry name" value="P-loop_NTPase"/>
</dbReference>
<dbReference type="InterPro" id="IPR003439">
    <property type="entry name" value="ABC_transporter-like_ATP-bd"/>
</dbReference>
<evidence type="ECO:0000256" key="8">
    <source>
        <dbReference type="ARBA" id="ARBA00023136"/>
    </source>
</evidence>
<evidence type="ECO:0000256" key="6">
    <source>
        <dbReference type="ARBA" id="ARBA00022840"/>
    </source>
</evidence>
<dbReference type="SUPFAM" id="SSF52540">
    <property type="entry name" value="P-loop containing nucleoside triphosphate hydrolases"/>
    <property type="match status" value="2"/>
</dbReference>